<feature type="domain" description="Peptide methionine sulphoxide reductase MsrA" evidence="6">
    <location>
        <begin position="51"/>
        <end position="202"/>
    </location>
</feature>
<comment type="function">
    <text evidence="4">Has an important function as a repair enzyme for proteins that have been inactivated by oxidation. Catalyzes the reversible oxidation-reduction of methionine sulfoxide in proteins to methionine.</text>
</comment>
<keyword evidence="8" id="KW-1185">Reference proteome</keyword>
<feature type="chain" id="PRO_5046203147" description="Peptide methionine sulfoxide reductase MsrA" evidence="5">
    <location>
        <begin position="26"/>
        <end position="235"/>
    </location>
</feature>
<reference evidence="8" key="1">
    <citation type="journal article" date="2019" name="Int. J. Syst. Evol. Microbiol.">
        <title>The Global Catalogue of Microorganisms (GCM) 10K type strain sequencing project: providing services to taxonomists for standard genome sequencing and annotation.</title>
        <authorList>
            <consortium name="The Broad Institute Genomics Platform"/>
            <consortium name="The Broad Institute Genome Sequencing Center for Infectious Disease"/>
            <person name="Wu L."/>
            <person name="Ma J."/>
        </authorList>
    </citation>
    <scope>NUCLEOTIDE SEQUENCE [LARGE SCALE GENOMIC DNA]</scope>
    <source>
        <strain evidence="8">CCUG 57401</strain>
    </source>
</reference>
<keyword evidence="5" id="KW-0732">Signal</keyword>
<comment type="catalytic activity">
    <reaction evidence="3 4">
        <text>[thioredoxin]-disulfide + L-methionine + H2O = L-methionine (S)-S-oxide + [thioredoxin]-dithiol</text>
        <dbReference type="Rhea" id="RHEA:19993"/>
        <dbReference type="Rhea" id="RHEA-COMP:10698"/>
        <dbReference type="Rhea" id="RHEA-COMP:10700"/>
        <dbReference type="ChEBI" id="CHEBI:15377"/>
        <dbReference type="ChEBI" id="CHEBI:29950"/>
        <dbReference type="ChEBI" id="CHEBI:50058"/>
        <dbReference type="ChEBI" id="CHEBI:57844"/>
        <dbReference type="ChEBI" id="CHEBI:58772"/>
        <dbReference type="EC" id="1.8.4.11"/>
    </reaction>
</comment>
<evidence type="ECO:0000256" key="2">
    <source>
        <dbReference type="ARBA" id="ARBA00047806"/>
    </source>
</evidence>
<comment type="caution">
    <text evidence="7">The sequence shown here is derived from an EMBL/GenBank/DDBJ whole genome shotgun (WGS) entry which is preliminary data.</text>
</comment>
<sequence>MPTRRNTILALGSGATLLAGWAALAGGSPQQAVALPPPAFDPPNPAARDSAVLAGGCFWGVQAVYQHTRGVLNAVSGYAGGDPKRADYGSVSSGSTGHAESVEVSFDPGQLSYGRLLQIFFSVVHDPTQRDRQGPDTGTQYRSVVFFRSPAQKEVAARYIAQLDAAKVLAAKIVTQLVPLPAFFPAEAYHQDYATRNPGSPYIARFDAPKVANLQRLFASQYRESPVLVSAQRTA</sequence>
<dbReference type="EC" id="1.8.4.11" evidence="4"/>
<evidence type="ECO:0000256" key="1">
    <source>
        <dbReference type="ARBA" id="ARBA00023002"/>
    </source>
</evidence>
<feature type="signal peptide" evidence="5">
    <location>
        <begin position="1"/>
        <end position="25"/>
    </location>
</feature>
<dbReference type="InterPro" id="IPR002569">
    <property type="entry name" value="Met_Sox_Rdtase_MsrA_dom"/>
</dbReference>
<dbReference type="EMBL" id="JBHSMF010000006">
    <property type="protein sequence ID" value="MFC5497578.1"/>
    <property type="molecule type" value="Genomic_DNA"/>
</dbReference>
<evidence type="ECO:0000256" key="4">
    <source>
        <dbReference type="HAMAP-Rule" id="MF_01401"/>
    </source>
</evidence>
<dbReference type="PANTHER" id="PTHR43774">
    <property type="entry name" value="PEPTIDE METHIONINE SULFOXIDE REDUCTASE"/>
    <property type="match status" value="1"/>
</dbReference>
<evidence type="ECO:0000259" key="6">
    <source>
        <dbReference type="Pfam" id="PF01625"/>
    </source>
</evidence>
<dbReference type="InterPro" id="IPR036509">
    <property type="entry name" value="Met_Sox_Rdtase_MsrA_sf"/>
</dbReference>
<dbReference type="Pfam" id="PF01625">
    <property type="entry name" value="PMSR"/>
    <property type="match status" value="1"/>
</dbReference>
<evidence type="ECO:0000256" key="3">
    <source>
        <dbReference type="ARBA" id="ARBA00048782"/>
    </source>
</evidence>
<evidence type="ECO:0000313" key="7">
    <source>
        <dbReference type="EMBL" id="MFC5497578.1"/>
    </source>
</evidence>
<dbReference type="GO" id="GO:0008113">
    <property type="term" value="F:peptide-methionine (S)-S-oxide reductase activity"/>
    <property type="evidence" value="ECO:0007669"/>
    <property type="project" value="UniProtKB-EC"/>
</dbReference>
<organism evidence="7 8">
    <name type="scientific">Caenimonas terrae</name>
    <dbReference type="NCBI Taxonomy" id="696074"/>
    <lineage>
        <taxon>Bacteria</taxon>
        <taxon>Pseudomonadati</taxon>
        <taxon>Pseudomonadota</taxon>
        <taxon>Betaproteobacteria</taxon>
        <taxon>Burkholderiales</taxon>
        <taxon>Comamonadaceae</taxon>
        <taxon>Caenimonas</taxon>
    </lineage>
</organism>
<comment type="catalytic activity">
    <reaction evidence="2 4">
        <text>L-methionyl-[protein] + [thioredoxin]-disulfide + H2O = L-methionyl-(S)-S-oxide-[protein] + [thioredoxin]-dithiol</text>
        <dbReference type="Rhea" id="RHEA:14217"/>
        <dbReference type="Rhea" id="RHEA-COMP:10698"/>
        <dbReference type="Rhea" id="RHEA-COMP:10700"/>
        <dbReference type="Rhea" id="RHEA-COMP:12313"/>
        <dbReference type="Rhea" id="RHEA-COMP:12315"/>
        <dbReference type="ChEBI" id="CHEBI:15377"/>
        <dbReference type="ChEBI" id="CHEBI:16044"/>
        <dbReference type="ChEBI" id="CHEBI:29950"/>
        <dbReference type="ChEBI" id="CHEBI:44120"/>
        <dbReference type="ChEBI" id="CHEBI:50058"/>
        <dbReference type="EC" id="1.8.4.11"/>
    </reaction>
</comment>
<comment type="similarity">
    <text evidence="4">Belongs to the MsrA Met sulfoxide reductase family.</text>
</comment>
<gene>
    <name evidence="4 7" type="primary">msrA</name>
    <name evidence="7" type="ORF">ACFPOE_08545</name>
</gene>
<accession>A0ABW0NDD5</accession>
<dbReference type="SUPFAM" id="SSF55068">
    <property type="entry name" value="Peptide methionine sulfoxide reductase"/>
    <property type="match status" value="1"/>
</dbReference>
<dbReference type="Proteomes" id="UP001596037">
    <property type="component" value="Unassembled WGS sequence"/>
</dbReference>
<protein>
    <recommendedName>
        <fullName evidence="4">Peptide methionine sulfoxide reductase MsrA</fullName>
        <shortName evidence="4">Protein-methionine-S-oxide reductase</shortName>
        <ecNumber evidence="4">1.8.4.11</ecNumber>
    </recommendedName>
    <alternativeName>
        <fullName evidence="4">Peptide-methionine (S)-S-oxide reductase</fullName>
        <shortName evidence="4">Peptide Met(O) reductase</shortName>
    </alternativeName>
</protein>
<evidence type="ECO:0000313" key="8">
    <source>
        <dbReference type="Proteomes" id="UP001596037"/>
    </source>
</evidence>
<proteinExistence type="inferred from homology"/>
<dbReference type="Gene3D" id="3.30.1060.10">
    <property type="entry name" value="Peptide methionine sulphoxide reductase MsrA"/>
    <property type="match status" value="1"/>
</dbReference>
<dbReference type="RefSeq" id="WP_376849660.1">
    <property type="nucleotide sequence ID" value="NZ_JBHSMF010000006.1"/>
</dbReference>
<evidence type="ECO:0000256" key="5">
    <source>
        <dbReference type="SAM" id="SignalP"/>
    </source>
</evidence>
<dbReference type="HAMAP" id="MF_01401">
    <property type="entry name" value="MsrA"/>
    <property type="match status" value="1"/>
</dbReference>
<feature type="active site" evidence="4">
    <location>
        <position position="57"/>
    </location>
</feature>
<dbReference type="NCBIfam" id="TIGR00401">
    <property type="entry name" value="msrA"/>
    <property type="match status" value="1"/>
</dbReference>
<dbReference type="PANTHER" id="PTHR43774:SF1">
    <property type="entry name" value="PEPTIDE METHIONINE SULFOXIDE REDUCTASE MSRA 2"/>
    <property type="match status" value="1"/>
</dbReference>
<keyword evidence="1 4" id="KW-0560">Oxidoreductase</keyword>
<name>A0ABW0NDD5_9BURK</name>